<gene>
    <name evidence="1" type="ORF">ACOLOM_LOCUS5384</name>
</gene>
<sequence>MSDIDRLEELSNGSKPIAQRRKSRPGWKGWVEVEGSPEPKDKLINLDFPVETLETRTRSGKILPPHELSRVRKASTAKSSSTGASNTPAPGDISPLGPGVRHTNTTIEDNPGEV</sequence>
<protein>
    <submittedName>
        <fullName evidence="1">11095_t:CDS:1</fullName>
    </submittedName>
</protein>
<name>A0ACA9M7H2_9GLOM</name>
<accession>A0ACA9M7H2</accession>
<proteinExistence type="predicted"/>
<dbReference type="EMBL" id="CAJVPT010009845">
    <property type="protein sequence ID" value="CAG8565100.1"/>
    <property type="molecule type" value="Genomic_DNA"/>
</dbReference>
<evidence type="ECO:0000313" key="1">
    <source>
        <dbReference type="EMBL" id="CAG8565100.1"/>
    </source>
</evidence>
<keyword evidence="2" id="KW-1185">Reference proteome</keyword>
<comment type="caution">
    <text evidence="1">The sequence shown here is derived from an EMBL/GenBank/DDBJ whole genome shotgun (WGS) entry which is preliminary data.</text>
</comment>
<organism evidence="1 2">
    <name type="scientific">Acaulospora colombiana</name>
    <dbReference type="NCBI Taxonomy" id="27376"/>
    <lineage>
        <taxon>Eukaryota</taxon>
        <taxon>Fungi</taxon>
        <taxon>Fungi incertae sedis</taxon>
        <taxon>Mucoromycota</taxon>
        <taxon>Glomeromycotina</taxon>
        <taxon>Glomeromycetes</taxon>
        <taxon>Diversisporales</taxon>
        <taxon>Acaulosporaceae</taxon>
        <taxon>Acaulospora</taxon>
    </lineage>
</organism>
<dbReference type="Proteomes" id="UP000789525">
    <property type="component" value="Unassembled WGS sequence"/>
</dbReference>
<reference evidence="1" key="1">
    <citation type="submission" date="2021-06" db="EMBL/GenBank/DDBJ databases">
        <authorList>
            <person name="Kallberg Y."/>
            <person name="Tangrot J."/>
            <person name="Rosling A."/>
        </authorList>
    </citation>
    <scope>NUCLEOTIDE SEQUENCE</scope>
    <source>
        <strain evidence="1">CL356</strain>
    </source>
</reference>
<evidence type="ECO:0000313" key="2">
    <source>
        <dbReference type="Proteomes" id="UP000789525"/>
    </source>
</evidence>